<dbReference type="AlphaFoldDB" id="A0A7X8MUR0"/>
<name>A0A7X8MUR0_9CORY</name>
<evidence type="ECO:0000256" key="1">
    <source>
        <dbReference type="SAM" id="Coils"/>
    </source>
</evidence>
<keyword evidence="2" id="KW-0812">Transmembrane</keyword>
<protein>
    <submittedName>
        <fullName evidence="4">DUF1707 domain-containing protein</fullName>
    </submittedName>
</protein>
<evidence type="ECO:0000256" key="2">
    <source>
        <dbReference type="SAM" id="Phobius"/>
    </source>
</evidence>
<organism evidence="4 5">
    <name type="scientific">Corynebacterium pollutisoli</name>
    <dbReference type="NCBI Taxonomy" id="1610489"/>
    <lineage>
        <taxon>Bacteria</taxon>
        <taxon>Bacillati</taxon>
        <taxon>Actinomycetota</taxon>
        <taxon>Actinomycetes</taxon>
        <taxon>Mycobacteriales</taxon>
        <taxon>Corynebacteriaceae</taxon>
        <taxon>Corynebacterium</taxon>
    </lineage>
</organism>
<feature type="transmembrane region" description="Helical" evidence="2">
    <location>
        <begin position="93"/>
        <end position="112"/>
    </location>
</feature>
<evidence type="ECO:0000259" key="3">
    <source>
        <dbReference type="Pfam" id="PF08044"/>
    </source>
</evidence>
<keyword evidence="2" id="KW-0472">Membrane</keyword>
<keyword evidence="2" id="KW-1133">Transmembrane helix</keyword>
<feature type="transmembrane region" description="Helical" evidence="2">
    <location>
        <begin position="118"/>
        <end position="135"/>
    </location>
</feature>
<dbReference type="Proteomes" id="UP000568696">
    <property type="component" value="Unassembled WGS sequence"/>
</dbReference>
<reference evidence="4 5" key="1">
    <citation type="journal article" date="2020" name="Biotechnol. Biofuels">
        <title>New insights from the biogas microbiome by comprehensive genome-resolved metagenomics of nearly 1600 species originating from multiple anaerobic digesters.</title>
        <authorList>
            <person name="Campanaro S."/>
            <person name="Treu L."/>
            <person name="Rodriguez-R L.M."/>
            <person name="Kovalovszki A."/>
            <person name="Ziels R.M."/>
            <person name="Maus I."/>
            <person name="Zhu X."/>
            <person name="Kougias P.G."/>
            <person name="Basile A."/>
            <person name="Luo G."/>
            <person name="Schluter A."/>
            <person name="Konstantinidis K.T."/>
            <person name="Angelidaki I."/>
        </authorList>
    </citation>
    <scope>NUCLEOTIDE SEQUENCE [LARGE SCALE GENOMIC DNA]</scope>
    <source>
        <strain evidence="4">AS23ysBPME_344</strain>
    </source>
</reference>
<gene>
    <name evidence="4" type="ORF">GX356_03095</name>
</gene>
<dbReference type="EMBL" id="JAAYSN010000077">
    <property type="protein sequence ID" value="NLP38698.1"/>
    <property type="molecule type" value="Genomic_DNA"/>
</dbReference>
<accession>A0A7X8MUR0</accession>
<evidence type="ECO:0000313" key="4">
    <source>
        <dbReference type="EMBL" id="NLP38698.1"/>
    </source>
</evidence>
<feature type="coiled-coil region" evidence="1">
    <location>
        <begin position="141"/>
        <end position="173"/>
    </location>
</feature>
<evidence type="ECO:0000313" key="5">
    <source>
        <dbReference type="Proteomes" id="UP000568696"/>
    </source>
</evidence>
<keyword evidence="1" id="KW-0175">Coiled coil</keyword>
<comment type="caution">
    <text evidence="4">The sequence shown here is derived from an EMBL/GenBank/DDBJ whole genome shotgun (WGS) entry which is preliminary data.</text>
</comment>
<sequence length="173" mass="19603">MDDHLRLSDNERISAMSALATHFTEGRLDTSEFDERTLAASQAKTRGDLRPLFDDLPGQLPAALSPQGSTALVDKQDAELAEIRSRGMKVEKWDGVLGSVTLASFFILMFAFDVSWAWIVWPIMGALFVVIRLLNHFSDSDEKVYEEMKEVEEKARKARIERATERLRELEGE</sequence>
<dbReference type="Pfam" id="PF08044">
    <property type="entry name" value="DUF1707"/>
    <property type="match status" value="1"/>
</dbReference>
<feature type="domain" description="DUF1707" evidence="3">
    <location>
        <begin position="5"/>
        <end position="57"/>
    </location>
</feature>
<dbReference type="InterPro" id="IPR012551">
    <property type="entry name" value="DUF1707_SHOCT-like"/>
</dbReference>
<proteinExistence type="predicted"/>